<dbReference type="AlphaFoldDB" id="A0AAU9U2P7"/>
<dbReference type="InterPro" id="IPR050693">
    <property type="entry name" value="Hsp70_NEF-Inhibitors"/>
</dbReference>
<sequence>MESSDRADHVAGALTYTDSNGQPIRQPRQPTNLQTLLRYAMEATKAEDAPGGSELTPMDEERRRFLEEALKSLTVDIPKVLQRGIKILTNTELMNSVQLGQPIPDDIRAAFNNMMEFVDDIDVANDFQKLGGFAVFPICYGSENEGIRTRASELLAEVCQNNPQCQARVLDYGLLNVLLHLANSEKGHALAKCILAISSATREFDPGCRELIAQGGCDTLSNALAHPHVAARTKTAFLIRYLCNNYPEAKEKFIQHNIVKIIAEQIKAGRDGSSEHLLSILPILLDGDDSTVVQQCREPSLNLKKILEDHLKHPELQNDDFIEEKEYCQAILKIFDSYPQMEVVNNEVDR</sequence>
<feature type="compositionally biased region" description="Polar residues" evidence="2">
    <location>
        <begin position="16"/>
        <end position="28"/>
    </location>
</feature>
<dbReference type="Pfam" id="PF08609">
    <property type="entry name" value="Fes1"/>
    <property type="match status" value="1"/>
</dbReference>
<name>A0AAU9U2P7_EUPED</name>
<dbReference type="PANTHER" id="PTHR19316">
    <property type="entry name" value="PROTEIN FOLDING REGULATOR"/>
    <property type="match status" value="1"/>
</dbReference>
<dbReference type="Proteomes" id="UP001153954">
    <property type="component" value="Unassembled WGS sequence"/>
</dbReference>
<dbReference type="PANTHER" id="PTHR19316:SF18">
    <property type="entry name" value="HSP70-BINDING PROTEIN 1"/>
    <property type="match status" value="1"/>
</dbReference>
<protein>
    <recommendedName>
        <fullName evidence="3">Nucleotide exchange factor Fes1 domain-containing protein</fullName>
    </recommendedName>
</protein>
<keyword evidence="1" id="KW-0677">Repeat</keyword>
<proteinExistence type="predicted"/>
<keyword evidence="5" id="KW-1185">Reference proteome</keyword>
<feature type="domain" description="Nucleotide exchange factor Fes1" evidence="3">
    <location>
        <begin position="33"/>
        <end position="126"/>
    </location>
</feature>
<dbReference type="Gene3D" id="1.25.10.10">
    <property type="entry name" value="Leucine-rich Repeat Variant"/>
    <property type="match status" value="1"/>
</dbReference>
<evidence type="ECO:0000313" key="5">
    <source>
        <dbReference type="Proteomes" id="UP001153954"/>
    </source>
</evidence>
<evidence type="ECO:0000256" key="1">
    <source>
        <dbReference type="ARBA" id="ARBA00022737"/>
    </source>
</evidence>
<dbReference type="InterPro" id="IPR016024">
    <property type="entry name" value="ARM-type_fold"/>
</dbReference>
<dbReference type="SUPFAM" id="SSF48371">
    <property type="entry name" value="ARM repeat"/>
    <property type="match status" value="1"/>
</dbReference>
<comment type="caution">
    <text evidence="4">The sequence shown here is derived from an EMBL/GenBank/DDBJ whole genome shotgun (WGS) entry which is preliminary data.</text>
</comment>
<reference evidence="4" key="1">
    <citation type="submission" date="2022-03" db="EMBL/GenBank/DDBJ databases">
        <authorList>
            <person name="Tunstrom K."/>
        </authorList>
    </citation>
    <scope>NUCLEOTIDE SEQUENCE</scope>
</reference>
<evidence type="ECO:0000256" key="2">
    <source>
        <dbReference type="SAM" id="MobiDB-lite"/>
    </source>
</evidence>
<dbReference type="InterPro" id="IPR011989">
    <property type="entry name" value="ARM-like"/>
</dbReference>
<dbReference type="GO" id="GO:0005783">
    <property type="term" value="C:endoplasmic reticulum"/>
    <property type="evidence" value="ECO:0007669"/>
    <property type="project" value="TreeGrafter"/>
</dbReference>
<feature type="region of interest" description="Disordered" evidence="2">
    <location>
        <begin position="1"/>
        <end position="28"/>
    </location>
</feature>
<dbReference type="InterPro" id="IPR013918">
    <property type="entry name" value="Nucleotide_exch_fac_Fes1"/>
</dbReference>
<evidence type="ECO:0000259" key="3">
    <source>
        <dbReference type="Pfam" id="PF08609"/>
    </source>
</evidence>
<gene>
    <name evidence="4" type="ORF">EEDITHA_LOCUS9097</name>
</gene>
<dbReference type="GO" id="GO:0000774">
    <property type="term" value="F:adenyl-nucleotide exchange factor activity"/>
    <property type="evidence" value="ECO:0007669"/>
    <property type="project" value="TreeGrafter"/>
</dbReference>
<dbReference type="EMBL" id="CAKOGL010000013">
    <property type="protein sequence ID" value="CAH2093428.1"/>
    <property type="molecule type" value="Genomic_DNA"/>
</dbReference>
<organism evidence="4 5">
    <name type="scientific">Euphydryas editha</name>
    <name type="common">Edith's checkerspot</name>
    <dbReference type="NCBI Taxonomy" id="104508"/>
    <lineage>
        <taxon>Eukaryota</taxon>
        <taxon>Metazoa</taxon>
        <taxon>Ecdysozoa</taxon>
        <taxon>Arthropoda</taxon>
        <taxon>Hexapoda</taxon>
        <taxon>Insecta</taxon>
        <taxon>Pterygota</taxon>
        <taxon>Neoptera</taxon>
        <taxon>Endopterygota</taxon>
        <taxon>Lepidoptera</taxon>
        <taxon>Glossata</taxon>
        <taxon>Ditrysia</taxon>
        <taxon>Papilionoidea</taxon>
        <taxon>Nymphalidae</taxon>
        <taxon>Nymphalinae</taxon>
        <taxon>Euphydryas</taxon>
    </lineage>
</organism>
<evidence type="ECO:0000313" key="4">
    <source>
        <dbReference type="EMBL" id="CAH2093428.1"/>
    </source>
</evidence>
<accession>A0AAU9U2P7</accession>